<feature type="repeat" description="PPR" evidence="3">
    <location>
        <begin position="337"/>
        <end position="371"/>
    </location>
</feature>
<dbReference type="NCBIfam" id="TIGR00756">
    <property type="entry name" value="PPR"/>
    <property type="match status" value="7"/>
</dbReference>
<evidence type="ECO:0000259" key="4">
    <source>
        <dbReference type="Pfam" id="PF14432"/>
    </source>
</evidence>
<dbReference type="FunFam" id="1.25.40.10:FF:000333">
    <property type="entry name" value="Pentatricopeptide repeat-containing protein"/>
    <property type="match status" value="2"/>
</dbReference>
<dbReference type="GO" id="GO:0003723">
    <property type="term" value="F:RNA binding"/>
    <property type="evidence" value="ECO:0007669"/>
    <property type="project" value="InterPro"/>
</dbReference>
<sequence>MSNYSGQYLTSHPLFLHTQSTMIISSSSLITIPITPPQTHPSLHLLSKCNNMQQFKPIHAQIIKNGLHKSQFVLTKILHFCAINTSGDLSYALSIFNTIEQPSDQIIWNTIIRGYTLHSSPFSAIEFYKFMLLSSVEPNSYTFPPLFKSCAKIDAINEGKQIHGHVLKLGYSCDVFIHSSLINFYAQIGELDDARLVFDKSPLRNAASFTALITGYLNRGQLEDARKLFDEMPVRDVVSWNSIISGHVKVKLFEEAIDLFNEMIRGGIKPDESTLVTVLSACAQSGDLATGEQIKTWIVDHKLLSNIRVVNALIDMYSKCNEVDKARSLFDGIINKNVISWNVMIGGYTHTHHYKESLELFRTMLQLNYVANEVTFLSVLPACAHMGALDIGKWIHAYIGRNFSESSNTALFTSLIDMYAKCGDIEAAKTVFESVTHKSLASWNAMISGLATHRQAHEAIGLFKNMVDKGFAPDDITFVGVLSACSHAGLVSLGQQYFHSMIQDYNIPPKLQHYGCLIDLLARAGLFEEAVDMIKNMEMNPDGAIWGSLLGACIFYKNVQLGEYFATKVFELEPENSGAHMLLSNLYAADGKWEDVARIRTKFKDDGSKRIPGCTSIEVDGIVHEFLASDKTHPMSDKIYAMLEETNRLLDEFGHVSDKSLVLYDMEDELKEGILCQHSERLAIAFGLISTKPGTTIRIMKNLRVCGNCHSATKLISKIFKREIIARDRNRFHHFKDGVCSCMDLW</sequence>
<dbReference type="Pfam" id="PF20431">
    <property type="entry name" value="E_motif"/>
    <property type="match status" value="1"/>
</dbReference>
<dbReference type="EMBL" id="JAUHHV010000007">
    <property type="protein sequence ID" value="KAK1418508.1"/>
    <property type="molecule type" value="Genomic_DNA"/>
</dbReference>
<comment type="similarity">
    <text evidence="1">Belongs to the PPR family. PCMP-H subfamily.</text>
</comment>
<keyword evidence="2" id="KW-0677">Repeat</keyword>
<organism evidence="5 6">
    <name type="scientific">Tagetes erecta</name>
    <name type="common">African marigold</name>
    <dbReference type="NCBI Taxonomy" id="13708"/>
    <lineage>
        <taxon>Eukaryota</taxon>
        <taxon>Viridiplantae</taxon>
        <taxon>Streptophyta</taxon>
        <taxon>Embryophyta</taxon>
        <taxon>Tracheophyta</taxon>
        <taxon>Spermatophyta</taxon>
        <taxon>Magnoliopsida</taxon>
        <taxon>eudicotyledons</taxon>
        <taxon>Gunneridae</taxon>
        <taxon>Pentapetalae</taxon>
        <taxon>asterids</taxon>
        <taxon>campanulids</taxon>
        <taxon>Asterales</taxon>
        <taxon>Asteraceae</taxon>
        <taxon>Asteroideae</taxon>
        <taxon>Heliantheae alliance</taxon>
        <taxon>Tageteae</taxon>
        <taxon>Tagetes</taxon>
    </lineage>
</organism>
<evidence type="ECO:0000313" key="5">
    <source>
        <dbReference type="EMBL" id="KAK1418508.1"/>
    </source>
</evidence>
<accession>A0AAD8KBF2</accession>
<feature type="repeat" description="PPR" evidence="3">
    <location>
        <begin position="236"/>
        <end position="270"/>
    </location>
</feature>
<feature type="repeat" description="PPR" evidence="3">
    <location>
        <begin position="439"/>
        <end position="473"/>
    </location>
</feature>
<dbReference type="Proteomes" id="UP001229421">
    <property type="component" value="Unassembled WGS sequence"/>
</dbReference>
<dbReference type="InterPro" id="IPR002885">
    <property type="entry name" value="PPR_rpt"/>
</dbReference>
<protein>
    <recommendedName>
        <fullName evidence="4">DYW domain-containing protein</fullName>
    </recommendedName>
</protein>
<dbReference type="Pfam" id="PF14432">
    <property type="entry name" value="DYW_deaminase"/>
    <property type="match status" value="1"/>
</dbReference>
<dbReference type="PANTHER" id="PTHR47926">
    <property type="entry name" value="PENTATRICOPEPTIDE REPEAT-CONTAINING PROTEIN"/>
    <property type="match status" value="1"/>
</dbReference>
<dbReference type="SUPFAM" id="SSF48452">
    <property type="entry name" value="TPR-like"/>
    <property type="match status" value="1"/>
</dbReference>
<dbReference type="FunFam" id="1.25.40.10:FF:000470">
    <property type="entry name" value="Pentatricopeptide repeat-containing protein At5g66520"/>
    <property type="match status" value="1"/>
</dbReference>
<dbReference type="GO" id="GO:0008270">
    <property type="term" value="F:zinc ion binding"/>
    <property type="evidence" value="ECO:0007669"/>
    <property type="project" value="InterPro"/>
</dbReference>
<proteinExistence type="inferred from homology"/>
<dbReference type="Pfam" id="PF13041">
    <property type="entry name" value="PPR_2"/>
    <property type="match status" value="3"/>
</dbReference>
<dbReference type="GO" id="GO:0009451">
    <property type="term" value="P:RNA modification"/>
    <property type="evidence" value="ECO:0007669"/>
    <property type="project" value="InterPro"/>
</dbReference>
<dbReference type="InterPro" id="IPR046848">
    <property type="entry name" value="E_motif"/>
</dbReference>
<dbReference type="InterPro" id="IPR011990">
    <property type="entry name" value="TPR-like_helical_dom_sf"/>
</dbReference>
<dbReference type="InterPro" id="IPR046960">
    <property type="entry name" value="PPR_At4g14850-like_plant"/>
</dbReference>
<evidence type="ECO:0000256" key="1">
    <source>
        <dbReference type="ARBA" id="ARBA00006643"/>
    </source>
</evidence>
<name>A0AAD8KBF2_TARER</name>
<evidence type="ECO:0000256" key="2">
    <source>
        <dbReference type="ARBA" id="ARBA00022737"/>
    </source>
</evidence>
<dbReference type="PANTHER" id="PTHR47926:SF537">
    <property type="entry name" value="PENTACOTRIPEPTIDE-REPEAT REGION OF PRORP DOMAIN-CONTAINING PROTEIN"/>
    <property type="match status" value="1"/>
</dbReference>
<dbReference type="Pfam" id="PF01535">
    <property type="entry name" value="PPR"/>
    <property type="match status" value="4"/>
</dbReference>
<feature type="repeat" description="PPR" evidence="3">
    <location>
        <begin position="104"/>
        <end position="138"/>
    </location>
</feature>
<dbReference type="FunFam" id="1.25.40.10:FF:000184">
    <property type="entry name" value="Pentatricopeptide repeat-containing protein, chloroplastic"/>
    <property type="match status" value="1"/>
</dbReference>
<feature type="repeat" description="PPR" evidence="3">
    <location>
        <begin position="205"/>
        <end position="235"/>
    </location>
</feature>
<evidence type="ECO:0000256" key="3">
    <source>
        <dbReference type="PROSITE-ProRule" id="PRU00708"/>
    </source>
</evidence>
<dbReference type="AlphaFoldDB" id="A0AAD8KBF2"/>
<reference evidence="5" key="1">
    <citation type="journal article" date="2023" name="bioRxiv">
        <title>Improved chromosome-level genome assembly for marigold (Tagetes erecta).</title>
        <authorList>
            <person name="Jiang F."/>
            <person name="Yuan L."/>
            <person name="Wang S."/>
            <person name="Wang H."/>
            <person name="Xu D."/>
            <person name="Wang A."/>
            <person name="Fan W."/>
        </authorList>
    </citation>
    <scope>NUCLEOTIDE SEQUENCE</scope>
    <source>
        <strain evidence="5">WSJ</strain>
        <tissue evidence="5">Leaf</tissue>
    </source>
</reference>
<dbReference type="InterPro" id="IPR032867">
    <property type="entry name" value="DYW_dom"/>
</dbReference>
<dbReference type="PROSITE" id="PS51375">
    <property type="entry name" value="PPR"/>
    <property type="match status" value="5"/>
</dbReference>
<comment type="caution">
    <text evidence="5">The sequence shown here is derived from an EMBL/GenBank/DDBJ whole genome shotgun (WGS) entry which is preliminary data.</text>
</comment>
<gene>
    <name evidence="5" type="ORF">QVD17_27653</name>
</gene>
<dbReference type="Pfam" id="PF20430">
    <property type="entry name" value="Eplus_motif"/>
    <property type="match status" value="1"/>
</dbReference>
<dbReference type="InterPro" id="IPR046849">
    <property type="entry name" value="E2_motif"/>
</dbReference>
<dbReference type="Gene3D" id="1.25.40.10">
    <property type="entry name" value="Tetratricopeptide repeat domain"/>
    <property type="match status" value="4"/>
</dbReference>
<keyword evidence="6" id="KW-1185">Reference proteome</keyword>
<feature type="domain" description="DYW" evidence="4">
    <location>
        <begin position="654"/>
        <end position="746"/>
    </location>
</feature>
<evidence type="ECO:0000313" key="6">
    <source>
        <dbReference type="Proteomes" id="UP001229421"/>
    </source>
</evidence>